<proteinExistence type="predicted"/>
<evidence type="ECO:0000313" key="2">
    <source>
        <dbReference type="Proteomes" id="UP000237665"/>
    </source>
</evidence>
<keyword evidence="2" id="KW-1185">Reference proteome</keyword>
<reference evidence="2" key="1">
    <citation type="submission" date="2017-12" db="EMBL/GenBank/DDBJ databases">
        <title>FDA dAtabase for Regulatory Grade micrObial Sequences (FDA-ARGOS): Supporting development and validation of Infectious Disease Dx tests.</title>
        <authorList>
            <person name="Hoffmann M."/>
            <person name="Allard M."/>
            <person name="Evans P."/>
            <person name="Brown E."/>
            <person name="Tallon L.J."/>
            <person name="Sadzewicz L."/>
            <person name="Sengamalay N."/>
            <person name="Ott S."/>
            <person name="Godinez A."/>
            <person name="Nagaraj S."/>
            <person name="Vavikolanu K."/>
            <person name="Aluvathingal J."/>
            <person name="Nadendla S."/>
            <person name="Hobson J."/>
            <person name="Sichtig H."/>
        </authorList>
    </citation>
    <scope>NUCLEOTIDE SEQUENCE [LARGE SCALE GENOMIC DNA]</scope>
    <source>
        <strain evidence="2">LMG 3418</strain>
    </source>
</reference>
<dbReference type="EMBL" id="CP014133">
    <property type="protein sequence ID" value="AVH30004.1"/>
    <property type="molecule type" value="Genomic_DNA"/>
</dbReference>
<protein>
    <submittedName>
        <fullName evidence="1">Uncharacterized protein</fullName>
    </submittedName>
</protein>
<name>A0ABM6SJ98_9VIBR</name>
<gene>
    <name evidence="1" type="ORF">AL468_23120</name>
</gene>
<evidence type="ECO:0000313" key="1">
    <source>
        <dbReference type="EMBL" id="AVH30004.1"/>
    </source>
</evidence>
<dbReference type="Proteomes" id="UP000237665">
    <property type="component" value="Chromosome 2"/>
</dbReference>
<sequence length="245" mass="28347">MYGYSEVYYFCALRFVYQLTPTERMLLRQNPRGSQFNQELIKCCLMMVDGTAKVSDMRISDVNLVKLLERFSKKSLSTEIGNYIIERDNGRDITIDYDVYQLYFEDIKTDFDYQNRNMSHGTTLLNVNIPAYGVMSKLKVNDRLEMIPHSSVSLAVTFLKSKPSWILKSFDAIKFSNLEKSSALIGKFLTSDGCENRFIFSIYASHVKSNRENLDVICLIDDREYEVCIHGQEQMHAISIIDLLV</sequence>
<organism evidence="1 2">
    <name type="scientific">Vibrio diabolicus</name>
    <dbReference type="NCBI Taxonomy" id="50719"/>
    <lineage>
        <taxon>Bacteria</taxon>
        <taxon>Pseudomonadati</taxon>
        <taxon>Pseudomonadota</taxon>
        <taxon>Gammaproteobacteria</taxon>
        <taxon>Vibrionales</taxon>
        <taxon>Vibrionaceae</taxon>
        <taxon>Vibrio</taxon>
        <taxon>Vibrio diabolicus subgroup</taxon>
    </lineage>
</organism>
<accession>A0ABM6SJ98</accession>